<evidence type="ECO:0000256" key="1">
    <source>
        <dbReference type="SAM" id="MobiDB-lite"/>
    </source>
</evidence>
<feature type="compositionally biased region" description="Low complexity" evidence="1">
    <location>
        <begin position="30"/>
        <end position="51"/>
    </location>
</feature>
<dbReference type="Proteomes" id="UP000663836">
    <property type="component" value="Unassembled WGS sequence"/>
</dbReference>
<feature type="region of interest" description="Disordered" evidence="1">
    <location>
        <begin position="85"/>
        <end position="109"/>
    </location>
</feature>
<name>A0A815QX96_9BILA</name>
<sequence>MNPYTPLMIPGGFAMTQRCYRPDYNSSTYSSSRRMNLNGNRSSSSSQTNNNAYVPTTIASQQLNIQNFRPGAPSNSQQQQNQLNIQNLGPGAPSNSQQQQNQSNNSPLDPIINYLKSTTKLKSILCCLDNIFGFSKNNGIDLYLPIVAQNGDACYLVLKILSDKISTVADVFSLGLIAFENS</sequence>
<dbReference type="AlphaFoldDB" id="A0A815QX96"/>
<proteinExistence type="predicted"/>
<comment type="caution">
    <text evidence="2">The sequence shown here is derived from an EMBL/GenBank/DDBJ whole genome shotgun (WGS) entry which is preliminary data.</text>
</comment>
<reference evidence="2" key="1">
    <citation type="submission" date="2021-02" db="EMBL/GenBank/DDBJ databases">
        <authorList>
            <person name="Nowell W R."/>
        </authorList>
    </citation>
    <scope>NUCLEOTIDE SEQUENCE</scope>
</reference>
<protein>
    <submittedName>
        <fullName evidence="2">Uncharacterized protein</fullName>
    </submittedName>
</protein>
<evidence type="ECO:0000313" key="3">
    <source>
        <dbReference type="EMBL" id="CAF4101475.1"/>
    </source>
</evidence>
<dbReference type="EMBL" id="CAJNOT010005567">
    <property type="protein sequence ID" value="CAF1469120.1"/>
    <property type="molecule type" value="Genomic_DNA"/>
</dbReference>
<dbReference type="Proteomes" id="UP000663864">
    <property type="component" value="Unassembled WGS sequence"/>
</dbReference>
<feature type="region of interest" description="Disordered" evidence="1">
    <location>
        <begin position="25"/>
        <end position="51"/>
    </location>
</feature>
<dbReference type="EMBL" id="CAJOBD010008010">
    <property type="protein sequence ID" value="CAF4101475.1"/>
    <property type="molecule type" value="Genomic_DNA"/>
</dbReference>
<organism evidence="2 4">
    <name type="scientific">Rotaria sordida</name>
    <dbReference type="NCBI Taxonomy" id="392033"/>
    <lineage>
        <taxon>Eukaryota</taxon>
        <taxon>Metazoa</taxon>
        <taxon>Spiralia</taxon>
        <taxon>Gnathifera</taxon>
        <taxon>Rotifera</taxon>
        <taxon>Eurotatoria</taxon>
        <taxon>Bdelloidea</taxon>
        <taxon>Philodinida</taxon>
        <taxon>Philodinidae</taxon>
        <taxon>Rotaria</taxon>
    </lineage>
</organism>
<evidence type="ECO:0000313" key="2">
    <source>
        <dbReference type="EMBL" id="CAF1469120.1"/>
    </source>
</evidence>
<gene>
    <name evidence="3" type="ORF">JBS370_LOCUS31752</name>
    <name evidence="2" type="ORF">ZHD862_LOCUS36048</name>
</gene>
<accession>A0A815QX96</accession>
<evidence type="ECO:0000313" key="4">
    <source>
        <dbReference type="Proteomes" id="UP000663864"/>
    </source>
</evidence>
<feature type="compositionally biased region" description="Low complexity" evidence="1">
    <location>
        <begin position="85"/>
        <end position="106"/>
    </location>
</feature>